<name>A0A9W8Z5K0_9PEZI</name>
<organism evidence="1 2">
    <name type="scientific">Gnomoniopsis smithogilvyi</name>
    <dbReference type="NCBI Taxonomy" id="1191159"/>
    <lineage>
        <taxon>Eukaryota</taxon>
        <taxon>Fungi</taxon>
        <taxon>Dikarya</taxon>
        <taxon>Ascomycota</taxon>
        <taxon>Pezizomycotina</taxon>
        <taxon>Sordariomycetes</taxon>
        <taxon>Sordariomycetidae</taxon>
        <taxon>Diaporthales</taxon>
        <taxon>Gnomoniaceae</taxon>
        <taxon>Gnomoniopsis</taxon>
    </lineage>
</organism>
<dbReference type="Proteomes" id="UP001140453">
    <property type="component" value="Unassembled WGS sequence"/>
</dbReference>
<keyword evidence="2" id="KW-1185">Reference proteome</keyword>
<evidence type="ECO:0000313" key="1">
    <source>
        <dbReference type="EMBL" id="KAJ4397032.1"/>
    </source>
</evidence>
<evidence type="ECO:0000313" key="2">
    <source>
        <dbReference type="Proteomes" id="UP001140453"/>
    </source>
</evidence>
<proteinExistence type="predicted"/>
<sequence>MTSSPSNPSQTRTTSCMCDASAGCAYDIGETHPTAASSVSPSDITNLPLSILPSDVMGSLVGSSIPTILITDTDSVNAPPSTQWHSPAAPSLFTISLSLGAMTITRTGQSTAEETMSPLPMTTRTITCFPQSSSTGTGVITLGNASTTASASAPASSSEQSVAPTKPNALSRLNMLSIGVLVLWGFNCMAAWG</sequence>
<accession>A0A9W8Z5K0</accession>
<gene>
    <name evidence="1" type="ORF">N0V93_001256</name>
</gene>
<reference evidence="1" key="1">
    <citation type="submission" date="2022-10" db="EMBL/GenBank/DDBJ databases">
        <title>Tapping the CABI collections for fungal endophytes: first genome assemblies for Collariella, Neodidymelliopsis, Ascochyta clinopodiicola, Didymella pomorum, Didymosphaeria variabile, Neocosmospora piperis and Neocucurbitaria cava.</title>
        <authorList>
            <person name="Hill R."/>
        </authorList>
    </citation>
    <scope>NUCLEOTIDE SEQUENCE</scope>
    <source>
        <strain evidence="1">IMI 355082</strain>
    </source>
</reference>
<dbReference type="EMBL" id="JAPEVB010000001">
    <property type="protein sequence ID" value="KAJ4397032.1"/>
    <property type="molecule type" value="Genomic_DNA"/>
</dbReference>
<comment type="caution">
    <text evidence="1">The sequence shown here is derived from an EMBL/GenBank/DDBJ whole genome shotgun (WGS) entry which is preliminary data.</text>
</comment>
<protein>
    <submittedName>
        <fullName evidence="1">Uncharacterized protein</fullName>
    </submittedName>
</protein>
<dbReference type="AlphaFoldDB" id="A0A9W8Z5K0"/>